<dbReference type="GO" id="GO:0006886">
    <property type="term" value="P:intracellular protein transport"/>
    <property type="evidence" value="ECO:0007669"/>
    <property type="project" value="InterPro"/>
</dbReference>
<evidence type="ECO:0000256" key="2">
    <source>
        <dbReference type="ARBA" id="ARBA00004180"/>
    </source>
</evidence>
<keyword evidence="10" id="KW-1185">Reference proteome</keyword>
<dbReference type="AlphaFoldDB" id="A0AAX4PL60"/>
<comment type="subcellular location">
    <subcellularLocation>
        <location evidence="2 7">Cytoplasmic vesicle membrane</location>
        <topology evidence="2 7">Peripheral membrane protein</topology>
        <orientation evidence="2 7">Cytoplasmic side</orientation>
    </subcellularLocation>
    <subcellularLocation>
        <location evidence="7">Membrane</location>
        <location evidence="7">Coated pit</location>
        <topology evidence="7">Peripheral membrane protein</topology>
        <orientation evidence="7">Cytoplasmic side</orientation>
    </subcellularLocation>
    <text evidence="7">Cytoplasmic face of coated pits and vesicles.</text>
</comment>
<dbReference type="GO" id="GO:0030130">
    <property type="term" value="C:clathrin coat of trans-Golgi network vesicle"/>
    <property type="evidence" value="ECO:0007669"/>
    <property type="project" value="InterPro"/>
</dbReference>
<reference evidence="9 10" key="1">
    <citation type="submission" date="2024-03" db="EMBL/GenBank/DDBJ databases">
        <title>Complete genome sequence of the green alga Chloropicon roscoffensis RCC1871.</title>
        <authorList>
            <person name="Lemieux C."/>
            <person name="Pombert J.-F."/>
            <person name="Otis C."/>
            <person name="Turmel M."/>
        </authorList>
    </citation>
    <scope>NUCLEOTIDE SEQUENCE [LARGE SCALE GENOMIC DNA]</scope>
    <source>
        <strain evidence="9 10">RCC1871</strain>
    </source>
</reference>
<dbReference type="EMBL" id="CP151516">
    <property type="protein sequence ID" value="WZN66669.1"/>
    <property type="molecule type" value="Genomic_DNA"/>
</dbReference>
<dbReference type="GO" id="GO:0005198">
    <property type="term" value="F:structural molecule activity"/>
    <property type="evidence" value="ECO:0007669"/>
    <property type="project" value="InterPro"/>
</dbReference>
<dbReference type="Pfam" id="PF01086">
    <property type="entry name" value="Clathrin_lg_ch"/>
    <property type="match status" value="1"/>
</dbReference>
<evidence type="ECO:0000256" key="8">
    <source>
        <dbReference type="SAM" id="MobiDB-lite"/>
    </source>
</evidence>
<feature type="compositionally biased region" description="Basic and acidic residues" evidence="8">
    <location>
        <begin position="67"/>
        <end position="78"/>
    </location>
</feature>
<accession>A0AAX4PL60</accession>
<evidence type="ECO:0000256" key="6">
    <source>
        <dbReference type="ARBA" id="ARBA00023329"/>
    </source>
</evidence>
<evidence type="ECO:0000313" key="10">
    <source>
        <dbReference type="Proteomes" id="UP001472866"/>
    </source>
</evidence>
<comment type="function">
    <text evidence="1 7">Clathrin is the major protein of the polyhedral coat of coated pits and vesicles.</text>
</comment>
<feature type="region of interest" description="Disordered" evidence="8">
    <location>
        <begin position="1"/>
        <end position="78"/>
    </location>
</feature>
<evidence type="ECO:0000313" key="9">
    <source>
        <dbReference type="EMBL" id="WZN66669.1"/>
    </source>
</evidence>
<gene>
    <name evidence="9" type="ORF">HKI87_16g82380</name>
</gene>
<evidence type="ECO:0000256" key="4">
    <source>
        <dbReference type="ARBA" id="ARBA00023136"/>
    </source>
</evidence>
<keyword evidence="4 7" id="KW-0472">Membrane</keyword>
<keyword evidence="6 7" id="KW-0968">Cytoplasmic vesicle</keyword>
<dbReference type="GO" id="GO:0016192">
    <property type="term" value="P:vesicle-mediated transport"/>
    <property type="evidence" value="ECO:0007669"/>
    <property type="project" value="InterPro"/>
</dbReference>
<keyword evidence="5 7" id="KW-0168">Coated pit</keyword>
<evidence type="ECO:0000256" key="1">
    <source>
        <dbReference type="ARBA" id="ARBA00003913"/>
    </source>
</evidence>
<name>A0AAX4PL60_9CHLO</name>
<evidence type="ECO:0000256" key="7">
    <source>
        <dbReference type="RuleBase" id="RU363137"/>
    </source>
</evidence>
<dbReference type="InterPro" id="IPR000996">
    <property type="entry name" value="Clathrin_L-chain"/>
</dbReference>
<protein>
    <recommendedName>
        <fullName evidence="7">Clathrin light chain</fullName>
    </recommendedName>
</protein>
<feature type="compositionally biased region" description="Gly residues" evidence="8">
    <location>
        <begin position="46"/>
        <end position="56"/>
    </location>
</feature>
<dbReference type="Proteomes" id="UP001472866">
    <property type="component" value="Chromosome 16"/>
</dbReference>
<sequence>MELDLGSADPAQEQEQAMETGPENGLGETEAPAAAQSAPLDLGFGSSAGGEGGLGGTVEPSSDGGSEELRNKAAKEREQFYAERETKIAAKKKQALEEEGLATESTVATGWEGVVDLIELDDSKKEGRHDLSAMKSLLISLKHKGGAF</sequence>
<organism evidence="9 10">
    <name type="scientific">Chloropicon roscoffensis</name>
    <dbReference type="NCBI Taxonomy" id="1461544"/>
    <lineage>
        <taxon>Eukaryota</taxon>
        <taxon>Viridiplantae</taxon>
        <taxon>Chlorophyta</taxon>
        <taxon>Chloropicophyceae</taxon>
        <taxon>Chloropicales</taxon>
        <taxon>Chloropicaceae</taxon>
        <taxon>Chloropicon</taxon>
    </lineage>
</organism>
<dbReference type="GO" id="GO:0030132">
    <property type="term" value="C:clathrin coat of coated pit"/>
    <property type="evidence" value="ECO:0007669"/>
    <property type="project" value="InterPro"/>
</dbReference>
<evidence type="ECO:0000256" key="5">
    <source>
        <dbReference type="ARBA" id="ARBA00023176"/>
    </source>
</evidence>
<proteinExistence type="inferred from homology"/>
<evidence type="ECO:0000256" key="3">
    <source>
        <dbReference type="ARBA" id="ARBA00005263"/>
    </source>
</evidence>
<comment type="similarity">
    <text evidence="3 7">Belongs to the clathrin light chain family.</text>
</comment>